<dbReference type="Proteomes" id="UP001205105">
    <property type="component" value="Unassembled WGS sequence"/>
</dbReference>
<dbReference type="PANTHER" id="PTHR31032:SF1">
    <property type="entry name" value="PGR5-LIKE PROTEIN 1B, CHLOROPLASTIC"/>
    <property type="match status" value="1"/>
</dbReference>
<sequence>MQVTVAAQAAQHPARLVRPARAQRRLARVYAQEGKATQAADVVDENIGEYCSLDKGGKRPQRELTTGEKEQLFLEAMMSYYYDGQPMLSDEEFENLKQELQWEGSKVVVLSKEEKMLLEARMAFAQGRPIMSNEEYDALKRSLAGSSVYTLPREGPVCTLGKPGERGQKQGEAQTDYTKMLLLTVPPALIVGGTLIGADLLAGAPLMHLPGTVGVVVWCGLILPSAYVLAASFANLLFKDALVLKGACPNCGEVNTTYFGDILTVAGNRDKNVVKCPCCESQLTFDADKRQVTVTELAA</sequence>
<dbReference type="GO" id="GO:0016730">
    <property type="term" value="F:oxidoreductase activity, acting on iron-sulfur proteins as donors"/>
    <property type="evidence" value="ECO:0007669"/>
    <property type="project" value="InterPro"/>
</dbReference>
<keyword evidence="1" id="KW-1133">Transmembrane helix</keyword>
<accession>A0AAD5H998</accession>
<name>A0AAD5H998_9CHLO</name>
<proteinExistence type="predicted"/>
<keyword evidence="1" id="KW-0472">Membrane</keyword>
<feature type="transmembrane region" description="Helical" evidence="1">
    <location>
        <begin position="215"/>
        <end position="238"/>
    </location>
</feature>
<feature type="transmembrane region" description="Helical" evidence="1">
    <location>
        <begin position="180"/>
        <end position="203"/>
    </location>
</feature>
<comment type="caution">
    <text evidence="2">The sequence shown here is derived from an EMBL/GenBank/DDBJ whole genome shotgun (WGS) entry which is preliminary data.</text>
</comment>
<keyword evidence="3" id="KW-1185">Reference proteome</keyword>
<dbReference type="EMBL" id="JADXDR010000015">
    <property type="protein sequence ID" value="KAI7845615.1"/>
    <property type="molecule type" value="Genomic_DNA"/>
</dbReference>
<evidence type="ECO:0000313" key="2">
    <source>
        <dbReference type="EMBL" id="KAI7845615.1"/>
    </source>
</evidence>
<organism evidence="2 3">
    <name type="scientific">Chlorella ohadii</name>
    <dbReference type="NCBI Taxonomy" id="2649997"/>
    <lineage>
        <taxon>Eukaryota</taxon>
        <taxon>Viridiplantae</taxon>
        <taxon>Chlorophyta</taxon>
        <taxon>core chlorophytes</taxon>
        <taxon>Trebouxiophyceae</taxon>
        <taxon>Chlorellales</taxon>
        <taxon>Chlorellaceae</taxon>
        <taxon>Chlorella clade</taxon>
        <taxon>Chlorella</taxon>
    </lineage>
</organism>
<gene>
    <name evidence="2" type="ORF">COHA_000901</name>
</gene>
<evidence type="ECO:0000256" key="1">
    <source>
        <dbReference type="SAM" id="Phobius"/>
    </source>
</evidence>
<protein>
    <submittedName>
        <fullName evidence="2">Uncharacterized protein</fullName>
    </submittedName>
</protein>
<evidence type="ECO:0000313" key="3">
    <source>
        <dbReference type="Proteomes" id="UP001205105"/>
    </source>
</evidence>
<dbReference type="AlphaFoldDB" id="A0AAD5H998"/>
<dbReference type="GO" id="GO:0009535">
    <property type="term" value="C:chloroplast thylakoid membrane"/>
    <property type="evidence" value="ECO:0007669"/>
    <property type="project" value="InterPro"/>
</dbReference>
<dbReference type="GO" id="GO:0009773">
    <property type="term" value="P:photosynthetic electron transport in photosystem I"/>
    <property type="evidence" value="ECO:0007669"/>
    <property type="project" value="InterPro"/>
</dbReference>
<keyword evidence="1" id="KW-0812">Transmembrane</keyword>
<dbReference type="InterPro" id="IPR039987">
    <property type="entry name" value="PGRL1"/>
</dbReference>
<dbReference type="PANTHER" id="PTHR31032">
    <property type="entry name" value="PGR5-LIKE PROTEIN 1B, CHLOROPLASTIC"/>
    <property type="match status" value="1"/>
</dbReference>
<reference evidence="2" key="1">
    <citation type="submission" date="2020-11" db="EMBL/GenBank/DDBJ databases">
        <title>Chlorella ohadii genome sequencing and assembly.</title>
        <authorList>
            <person name="Murik O."/>
            <person name="Treves H."/>
            <person name="Kedem I."/>
            <person name="Shotland Y."/>
            <person name="Kaplan A."/>
        </authorList>
    </citation>
    <scope>NUCLEOTIDE SEQUENCE</scope>
    <source>
        <strain evidence="2">1</strain>
    </source>
</reference>